<evidence type="ECO:0000313" key="1">
    <source>
        <dbReference type="EMBL" id="MPM31895.1"/>
    </source>
</evidence>
<dbReference type="Pfam" id="PF14356">
    <property type="entry name" value="DUF4403"/>
    <property type="match status" value="1"/>
</dbReference>
<dbReference type="EMBL" id="VSSQ01006207">
    <property type="protein sequence ID" value="MPM31895.1"/>
    <property type="molecule type" value="Genomic_DNA"/>
</dbReference>
<evidence type="ECO:0008006" key="3">
    <source>
        <dbReference type="Google" id="ProtNLM"/>
    </source>
</evidence>
<dbReference type="EMBL" id="VSSQ01006208">
    <property type="protein sequence ID" value="MPM31899.1"/>
    <property type="molecule type" value="Genomic_DNA"/>
</dbReference>
<accession>A0A644YTJ2</accession>
<name>A0A644YTJ2_9ZZZZ</name>
<organism evidence="1">
    <name type="scientific">bioreactor metagenome</name>
    <dbReference type="NCBI Taxonomy" id="1076179"/>
    <lineage>
        <taxon>unclassified sequences</taxon>
        <taxon>metagenomes</taxon>
        <taxon>ecological metagenomes</taxon>
    </lineage>
</organism>
<dbReference type="InterPro" id="IPR025515">
    <property type="entry name" value="DUF4403"/>
</dbReference>
<reference evidence="1" key="1">
    <citation type="submission" date="2019-08" db="EMBL/GenBank/DDBJ databases">
        <authorList>
            <person name="Kucharzyk K."/>
            <person name="Murdoch R.W."/>
            <person name="Higgins S."/>
            <person name="Loffler F."/>
        </authorList>
    </citation>
    <scope>NUCLEOTIDE SEQUENCE</scope>
</reference>
<evidence type="ECO:0000313" key="2">
    <source>
        <dbReference type="EMBL" id="MPM31899.1"/>
    </source>
</evidence>
<protein>
    <recommendedName>
        <fullName evidence="3">DUF4403 family protein</fullName>
    </recommendedName>
</protein>
<dbReference type="PROSITE" id="PS51257">
    <property type="entry name" value="PROKAR_LIPOPROTEIN"/>
    <property type="match status" value="1"/>
</dbReference>
<proteinExistence type="predicted"/>
<gene>
    <name evidence="1" type="ORF">SDC9_78452</name>
    <name evidence="2" type="ORF">SDC9_78456</name>
</gene>
<dbReference type="AlphaFoldDB" id="A0A644YTJ2"/>
<sequence length="464" mass="51538">MRRRGIILWVAYLLTLLIAGSCGSALKIEGPPESYTPEAFLPSPSVLPIVAEIDLKGLERSVNRRFEGLLYENTGEEKKDLEIKVWKAGNFSVFANNDEISYRIPLKIWSRFSWKLEKFGLSISDKYDVTGSLAFIYKTKLDVDNNWNLSTKTTSAGYSWIESPKLNVAGVNIPVKPIADFALSKTDRMITGQIDEAISQSFNLRSYVDEFWQEVQQPVRADSTYDVWIKIIPSGITLSPLTSSSGKLKIPITFTGEVETIAGDSIPYDTPVPLPPLGKSPAKPDKFNINLKADVTFEQITKAAMQQLSGMEFKEGGKIITIKDLKLYSSSGKAILAMDVEGSLKGRVFLTGNMVYNPDSLTVSVQNADFDIRTRNALVKSANWLLHGMLLKKLQPYLSYNIGSILEDLRLEADNMLKKYSLSEGVYLDGNLNAIKVIHIEMIPGAVRVITGLTGDIKIVTTEF</sequence>
<comment type="caution">
    <text evidence="1">The sequence shown here is derived from an EMBL/GenBank/DDBJ whole genome shotgun (WGS) entry which is preliminary data.</text>
</comment>